<keyword evidence="4 7" id="KW-0812">Transmembrane</keyword>
<dbReference type="InterPro" id="IPR020846">
    <property type="entry name" value="MFS_dom"/>
</dbReference>
<dbReference type="InterPro" id="IPR005829">
    <property type="entry name" value="Sugar_transporter_CS"/>
</dbReference>
<feature type="transmembrane region" description="Helical" evidence="7">
    <location>
        <begin position="87"/>
        <end position="111"/>
    </location>
</feature>
<keyword evidence="2" id="KW-0813">Transport</keyword>
<evidence type="ECO:0000313" key="9">
    <source>
        <dbReference type="EMBL" id="GHJ26798.1"/>
    </source>
</evidence>
<name>A0ABQ3TV13_STRHY</name>
<proteinExistence type="predicted"/>
<dbReference type="Gene3D" id="1.20.1250.20">
    <property type="entry name" value="MFS general substrate transporter like domains"/>
    <property type="match status" value="2"/>
</dbReference>
<evidence type="ECO:0000256" key="5">
    <source>
        <dbReference type="ARBA" id="ARBA00022989"/>
    </source>
</evidence>
<feature type="transmembrane region" description="Helical" evidence="7">
    <location>
        <begin position="152"/>
        <end position="174"/>
    </location>
</feature>
<dbReference type="EMBL" id="BNEK01000002">
    <property type="protein sequence ID" value="GHJ26798.1"/>
    <property type="molecule type" value="Genomic_DNA"/>
</dbReference>
<evidence type="ECO:0000256" key="6">
    <source>
        <dbReference type="ARBA" id="ARBA00023136"/>
    </source>
</evidence>
<feature type="transmembrane region" description="Helical" evidence="7">
    <location>
        <begin position="12"/>
        <end position="35"/>
    </location>
</feature>
<evidence type="ECO:0000256" key="3">
    <source>
        <dbReference type="ARBA" id="ARBA00022475"/>
    </source>
</evidence>
<feature type="transmembrane region" description="Helical" evidence="7">
    <location>
        <begin position="236"/>
        <end position="261"/>
    </location>
</feature>
<dbReference type="Pfam" id="PF00083">
    <property type="entry name" value="Sugar_tr"/>
    <property type="match status" value="1"/>
</dbReference>
<evidence type="ECO:0000313" key="10">
    <source>
        <dbReference type="Proteomes" id="UP001054854"/>
    </source>
</evidence>
<gene>
    <name evidence="9" type="ORF">TPA0910_12310</name>
</gene>
<keyword evidence="10" id="KW-1185">Reference proteome</keyword>
<feature type="transmembrane region" description="Helical" evidence="7">
    <location>
        <begin position="301"/>
        <end position="321"/>
    </location>
</feature>
<dbReference type="InterPro" id="IPR005828">
    <property type="entry name" value="MFS_sugar_transport-like"/>
</dbReference>
<accession>A0ABQ3TV13</accession>
<sequence length="436" mass="45477">MAAPPGARPGMLKIFFVSCMGTTLEYYDFLIYGTAASLVFNKLFFPADDPLVGTLLAFAAFGTGFLARPLGGILAGHWGDRVGRRRMLILTLTTMGLSTMAVGLLPTYAVIGVWAPVLLVVLRLVQGLAAGGEWGGAALYGVESAPPDRRAFYGSFTGAGISIGGLLAIAVFAAMNALFPDAMLTWGWRIPFLLGGLLIVVGLVARQGADDVPRQADSGAPPAVPLVTVVRHHPRALLLTFGLSLGYNAIAYIGFSFFLTYAVAVGHSTGESLGAQAVFLTGATIFSLVSGALADRFGRRPVVLVGAVLTGVYLFAFFWLVKNGNPVLFHLAFALASPLTASMKGATPAMIAEQFPATVRYSGASLGYQLGAALGGGLAPTVATLVFVSSGRATWSVPLLGLAVAALVAVCVLGLPETLRRPVTANDERTPQEAWR</sequence>
<feature type="transmembrane region" description="Helical" evidence="7">
    <location>
        <begin position="273"/>
        <end position="294"/>
    </location>
</feature>
<dbReference type="PROSITE" id="PS50850">
    <property type="entry name" value="MFS"/>
    <property type="match status" value="1"/>
</dbReference>
<feature type="transmembrane region" description="Helical" evidence="7">
    <location>
        <begin position="186"/>
        <end position="205"/>
    </location>
</feature>
<comment type="caution">
    <text evidence="9">The sequence shown here is derived from an EMBL/GenBank/DDBJ whole genome shotgun (WGS) entry which is preliminary data.</text>
</comment>
<dbReference type="Pfam" id="PF07690">
    <property type="entry name" value="MFS_1"/>
    <property type="match status" value="1"/>
</dbReference>
<dbReference type="PROSITE" id="PS00216">
    <property type="entry name" value="SUGAR_TRANSPORT_1"/>
    <property type="match status" value="1"/>
</dbReference>
<comment type="subcellular location">
    <subcellularLocation>
        <location evidence="1">Cell membrane</location>
        <topology evidence="1">Multi-pass membrane protein</topology>
    </subcellularLocation>
</comment>
<evidence type="ECO:0000256" key="2">
    <source>
        <dbReference type="ARBA" id="ARBA00022448"/>
    </source>
</evidence>
<dbReference type="PANTHER" id="PTHR43045">
    <property type="entry name" value="SHIKIMATE TRANSPORTER"/>
    <property type="match status" value="1"/>
</dbReference>
<dbReference type="RefSeq" id="WP_236256176.1">
    <property type="nucleotide sequence ID" value="NZ_BNEK01000002.1"/>
</dbReference>
<dbReference type="PANTHER" id="PTHR43045:SF1">
    <property type="entry name" value="SHIKIMATE TRANSPORTER"/>
    <property type="match status" value="1"/>
</dbReference>
<evidence type="ECO:0000256" key="7">
    <source>
        <dbReference type="SAM" id="Phobius"/>
    </source>
</evidence>
<keyword evidence="5 7" id="KW-1133">Transmembrane helix</keyword>
<evidence type="ECO:0000256" key="4">
    <source>
        <dbReference type="ARBA" id="ARBA00022692"/>
    </source>
</evidence>
<dbReference type="PROSITE" id="PS00217">
    <property type="entry name" value="SUGAR_TRANSPORT_2"/>
    <property type="match status" value="1"/>
</dbReference>
<dbReference type="Proteomes" id="UP001054854">
    <property type="component" value="Unassembled WGS sequence"/>
</dbReference>
<feature type="transmembrane region" description="Helical" evidence="7">
    <location>
        <begin position="55"/>
        <end position="75"/>
    </location>
</feature>
<reference evidence="9" key="1">
    <citation type="submission" date="2024-05" db="EMBL/GenBank/DDBJ databases">
        <title>Whole genome shotgun sequence of Streptomyces hygroscopicus NBRC 113678.</title>
        <authorList>
            <person name="Komaki H."/>
            <person name="Tamura T."/>
        </authorList>
    </citation>
    <scope>NUCLEOTIDE SEQUENCE</scope>
    <source>
        <strain evidence="9">N11-34</strain>
    </source>
</reference>
<feature type="transmembrane region" description="Helical" evidence="7">
    <location>
        <begin position="395"/>
        <end position="415"/>
    </location>
</feature>
<evidence type="ECO:0000259" key="8">
    <source>
        <dbReference type="PROSITE" id="PS50850"/>
    </source>
</evidence>
<dbReference type="InterPro" id="IPR011701">
    <property type="entry name" value="MFS"/>
</dbReference>
<keyword evidence="3" id="KW-1003">Cell membrane</keyword>
<feature type="transmembrane region" description="Helical" evidence="7">
    <location>
        <begin position="327"/>
        <end position="346"/>
    </location>
</feature>
<feature type="transmembrane region" description="Helical" evidence="7">
    <location>
        <begin position="366"/>
        <end position="389"/>
    </location>
</feature>
<dbReference type="SUPFAM" id="SSF103473">
    <property type="entry name" value="MFS general substrate transporter"/>
    <property type="match status" value="1"/>
</dbReference>
<organism evidence="9 10">
    <name type="scientific">Streptomyces hygroscopicus</name>
    <dbReference type="NCBI Taxonomy" id="1912"/>
    <lineage>
        <taxon>Bacteria</taxon>
        <taxon>Bacillati</taxon>
        <taxon>Actinomycetota</taxon>
        <taxon>Actinomycetes</taxon>
        <taxon>Kitasatosporales</taxon>
        <taxon>Streptomycetaceae</taxon>
        <taxon>Streptomyces</taxon>
        <taxon>Streptomyces violaceusniger group</taxon>
    </lineage>
</organism>
<feature type="transmembrane region" description="Helical" evidence="7">
    <location>
        <begin position="117"/>
        <end position="140"/>
    </location>
</feature>
<protein>
    <submittedName>
        <fullName evidence="9">MFS transporter</fullName>
    </submittedName>
</protein>
<evidence type="ECO:0000256" key="1">
    <source>
        <dbReference type="ARBA" id="ARBA00004651"/>
    </source>
</evidence>
<keyword evidence="6 7" id="KW-0472">Membrane</keyword>
<feature type="domain" description="Major facilitator superfamily (MFS) profile" evidence="8">
    <location>
        <begin position="14"/>
        <end position="420"/>
    </location>
</feature>
<dbReference type="InterPro" id="IPR036259">
    <property type="entry name" value="MFS_trans_sf"/>
</dbReference>